<dbReference type="Proteomes" id="UP000668068">
    <property type="component" value="Unassembled WGS sequence"/>
</dbReference>
<proteinExistence type="predicted"/>
<dbReference type="InterPro" id="IPR001509">
    <property type="entry name" value="Epimerase_deHydtase"/>
</dbReference>
<dbReference type="EMBL" id="JAENQP010000004">
    <property type="protein sequence ID" value="MBO3358936.1"/>
    <property type="molecule type" value="Genomic_DNA"/>
</dbReference>
<dbReference type="Pfam" id="PF01370">
    <property type="entry name" value="Epimerase"/>
    <property type="match status" value="1"/>
</dbReference>
<reference evidence="2" key="1">
    <citation type="submission" date="2020-12" db="EMBL/GenBank/DDBJ databases">
        <title>Comparative genomics of Clostridium perfringens reveals patterns of host-associated phylogenetic clades and virulence factors.</title>
        <authorList>
            <person name="Smith A.H."/>
            <person name="Geier R."/>
        </authorList>
    </citation>
    <scope>NUCLEOTIDE SEQUENCE</scope>
    <source>
        <strain evidence="2">CHD30677R</strain>
    </source>
</reference>
<evidence type="ECO:0000259" key="1">
    <source>
        <dbReference type="Pfam" id="PF01370"/>
    </source>
</evidence>
<dbReference type="RefSeq" id="WP_003478808.1">
    <property type="nucleotide sequence ID" value="NZ_CATNXP010000002.1"/>
</dbReference>
<evidence type="ECO:0000313" key="3">
    <source>
        <dbReference type="Proteomes" id="UP000668068"/>
    </source>
</evidence>
<evidence type="ECO:0000313" key="2">
    <source>
        <dbReference type="EMBL" id="MBO3358936.1"/>
    </source>
</evidence>
<dbReference type="Gene3D" id="3.40.50.720">
    <property type="entry name" value="NAD(P)-binding Rossmann-like Domain"/>
    <property type="match status" value="1"/>
</dbReference>
<organism evidence="2 3">
    <name type="scientific">Clostridium perfringens</name>
    <dbReference type="NCBI Taxonomy" id="1502"/>
    <lineage>
        <taxon>Bacteria</taxon>
        <taxon>Bacillati</taxon>
        <taxon>Bacillota</taxon>
        <taxon>Clostridia</taxon>
        <taxon>Eubacteriales</taxon>
        <taxon>Clostridiaceae</taxon>
        <taxon>Clostridium</taxon>
    </lineage>
</organism>
<dbReference type="PANTHER" id="PTHR43245">
    <property type="entry name" value="BIFUNCTIONAL POLYMYXIN RESISTANCE PROTEIN ARNA"/>
    <property type="match status" value="1"/>
</dbReference>
<dbReference type="AlphaFoldDB" id="A0AAW4J5K9"/>
<name>A0AAW4J5K9_CLOPF</name>
<dbReference type="SUPFAM" id="SSF51735">
    <property type="entry name" value="NAD(P)-binding Rossmann-fold domains"/>
    <property type="match status" value="1"/>
</dbReference>
<dbReference type="InterPro" id="IPR036291">
    <property type="entry name" value="NAD(P)-bd_dom_sf"/>
</dbReference>
<feature type="domain" description="NAD-dependent epimerase/dehydratase" evidence="1">
    <location>
        <begin position="4"/>
        <end position="251"/>
    </location>
</feature>
<gene>
    <name evidence="2" type="ORF">JJB47_09090</name>
</gene>
<accession>A0AAW4J5K9</accession>
<dbReference type="InterPro" id="IPR050177">
    <property type="entry name" value="Lipid_A_modif_metabolic_enz"/>
</dbReference>
<protein>
    <submittedName>
        <fullName evidence="2">NAD(P)-dependent oxidoreductase</fullName>
    </submittedName>
</protein>
<comment type="caution">
    <text evidence="2">The sequence shown here is derived from an EMBL/GenBank/DDBJ whole genome shotgun (WGS) entry which is preliminary data.</text>
</comment>
<sequence length="331" mass="38643">MKKIVVFGATGNLGAYVVDYFLENFDRNEFEIIAVGRRKTDFFNKLGVKYFQVDISKKEMFDILPKDDVYAVVDLAGIMPAQMEGYNPYKYIDVNITGTLNVLEYCRLSNVDRILFTQTEADLKGHWGKEKIIKPDLPRNFSKKGYYALYTISKSTAVDLIQNYNEDYGLKAFIFRLPTVYCYKPSPYYYVNGEKKLLGYRQLIDKAIRGEDIELWGDPNKAKDIVYVKDFAQMLYKAILVDRNYGMYNVGTGKAITLEEQINGIIEVFSNGEKKSKIIYSPDKPDAREFIMDIENAKRELGYEPKYSYIEYLRDFKKEMERNRFEELRGE</sequence>